<dbReference type="InterPro" id="IPR029044">
    <property type="entry name" value="Nucleotide-diphossugar_trans"/>
</dbReference>
<evidence type="ECO:0000256" key="3">
    <source>
        <dbReference type="ARBA" id="ARBA00022679"/>
    </source>
</evidence>
<feature type="non-terminal residue" evidence="5">
    <location>
        <position position="1"/>
    </location>
</feature>
<feature type="non-terminal residue" evidence="5">
    <location>
        <position position="105"/>
    </location>
</feature>
<dbReference type="SUPFAM" id="SSF53448">
    <property type="entry name" value="Nucleotide-diphospho-sugar transferases"/>
    <property type="match status" value="1"/>
</dbReference>
<evidence type="ECO:0000313" key="5">
    <source>
        <dbReference type="EMBL" id="GAJ22775.1"/>
    </source>
</evidence>
<keyword evidence="2" id="KW-0328">Glycosyltransferase</keyword>
<dbReference type="PANTHER" id="PTHR43179:SF12">
    <property type="entry name" value="GALACTOFURANOSYLTRANSFERASE GLFT2"/>
    <property type="match status" value="1"/>
</dbReference>
<feature type="transmembrane region" description="Helical" evidence="4">
    <location>
        <begin position="72"/>
        <end position="98"/>
    </location>
</feature>
<keyword evidence="4" id="KW-1133">Transmembrane helix</keyword>
<dbReference type="GO" id="GO:0016757">
    <property type="term" value="F:glycosyltransferase activity"/>
    <property type="evidence" value="ECO:0007669"/>
    <property type="project" value="UniProtKB-KW"/>
</dbReference>
<organism evidence="5">
    <name type="scientific">marine sediment metagenome</name>
    <dbReference type="NCBI Taxonomy" id="412755"/>
    <lineage>
        <taxon>unclassified sequences</taxon>
        <taxon>metagenomes</taxon>
        <taxon>ecological metagenomes</taxon>
    </lineage>
</organism>
<evidence type="ECO:0000256" key="4">
    <source>
        <dbReference type="SAM" id="Phobius"/>
    </source>
</evidence>
<comment type="similarity">
    <text evidence="1">Belongs to the glycosyltransferase 2 family.</text>
</comment>
<comment type="caution">
    <text evidence="5">The sequence shown here is derived from an EMBL/GenBank/DDBJ whole genome shotgun (WGS) entry which is preliminary data.</text>
</comment>
<accession>X1W1Y7</accession>
<dbReference type="PANTHER" id="PTHR43179">
    <property type="entry name" value="RHAMNOSYLTRANSFERASE WBBL"/>
    <property type="match status" value="1"/>
</dbReference>
<dbReference type="EMBL" id="BARW01041151">
    <property type="protein sequence ID" value="GAJ22775.1"/>
    <property type="molecule type" value="Genomic_DNA"/>
</dbReference>
<keyword evidence="4" id="KW-0472">Membrane</keyword>
<evidence type="ECO:0000256" key="1">
    <source>
        <dbReference type="ARBA" id="ARBA00006739"/>
    </source>
</evidence>
<dbReference type="Gene3D" id="3.90.550.10">
    <property type="entry name" value="Spore Coat Polysaccharide Biosynthesis Protein SpsA, Chain A"/>
    <property type="match status" value="1"/>
</dbReference>
<evidence type="ECO:0008006" key="6">
    <source>
        <dbReference type="Google" id="ProtNLM"/>
    </source>
</evidence>
<name>X1W1Y7_9ZZZZ</name>
<sequence length="105" mass="12920">KEVGFFDEKLNYGEDTDFTWRATDLGYKIRYNKNAIIYHDWGSLQQDIRRSLWYGEARVRLYKKHPHRWKNLFGYNATVLIYPLYIIFLPLTFFWPYYPLFILIP</sequence>
<proteinExistence type="inferred from homology"/>
<gene>
    <name evidence="5" type="ORF">S12H4_61788</name>
</gene>
<keyword evidence="4" id="KW-0812">Transmembrane</keyword>
<protein>
    <recommendedName>
        <fullName evidence="6">Glycosyltransferase 2-like domain-containing protein</fullName>
    </recommendedName>
</protein>
<keyword evidence="3" id="KW-0808">Transferase</keyword>
<evidence type="ECO:0000256" key="2">
    <source>
        <dbReference type="ARBA" id="ARBA00022676"/>
    </source>
</evidence>
<reference evidence="5" key="1">
    <citation type="journal article" date="2014" name="Front. Microbiol.">
        <title>High frequency of phylogenetically diverse reductive dehalogenase-homologous genes in deep subseafloor sedimentary metagenomes.</title>
        <authorList>
            <person name="Kawai M."/>
            <person name="Futagami T."/>
            <person name="Toyoda A."/>
            <person name="Takaki Y."/>
            <person name="Nishi S."/>
            <person name="Hori S."/>
            <person name="Arai W."/>
            <person name="Tsubouchi T."/>
            <person name="Morono Y."/>
            <person name="Uchiyama I."/>
            <person name="Ito T."/>
            <person name="Fujiyama A."/>
            <person name="Inagaki F."/>
            <person name="Takami H."/>
        </authorList>
    </citation>
    <scope>NUCLEOTIDE SEQUENCE</scope>
    <source>
        <strain evidence="5">Expedition CK06-06</strain>
    </source>
</reference>
<dbReference type="AlphaFoldDB" id="X1W1Y7"/>